<dbReference type="RefSeq" id="WP_007103280.1">
    <property type="nucleotide sequence ID" value="NZ_BAER01000017.1"/>
</dbReference>
<gene>
    <name evidence="5" type="primary">idiA</name>
    <name evidence="5" type="ORF">GPLA_0557</name>
</gene>
<dbReference type="EMBL" id="BAER01000017">
    <property type="protein sequence ID" value="GAC31474.1"/>
    <property type="molecule type" value="Genomic_DNA"/>
</dbReference>
<dbReference type="PANTHER" id="PTHR30006:SF15">
    <property type="entry name" value="IRON-UTILIZATION PERIPLASMIC PROTEIN"/>
    <property type="match status" value="1"/>
</dbReference>
<name>K6YFG4_9ALTE</name>
<dbReference type="GO" id="GO:0030288">
    <property type="term" value="C:outer membrane-bounded periplasmic space"/>
    <property type="evidence" value="ECO:0007669"/>
    <property type="project" value="TreeGrafter"/>
</dbReference>
<feature type="binding site" evidence="3">
    <location>
        <position position="220"/>
    </location>
    <ligand>
        <name>Fe cation</name>
        <dbReference type="ChEBI" id="CHEBI:24875"/>
    </ligand>
</feature>
<dbReference type="InterPro" id="IPR026045">
    <property type="entry name" value="Ferric-bd"/>
</dbReference>
<accession>K6YFG4</accession>
<dbReference type="STRING" id="1129793.GPLA_0557"/>
<evidence type="ECO:0000256" key="3">
    <source>
        <dbReference type="PIRSR" id="PIRSR002825-1"/>
    </source>
</evidence>
<dbReference type="GO" id="GO:0046872">
    <property type="term" value="F:metal ion binding"/>
    <property type="evidence" value="ECO:0007669"/>
    <property type="project" value="UniProtKB-KW"/>
</dbReference>
<evidence type="ECO:0000313" key="5">
    <source>
        <dbReference type="EMBL" id="GAC31474.1"/>
    </source>
</evidence>
<dbReference type="AlphaFoldDB" id="K6YFG4"/>
<keyword evidence="2 4" id="KW-0732">Signal</keyword>
<keyword evidence="3" id="KW-0408">Iron</keyword>
<dbReference type="PIRSF" id="PIRSF002825">
    <property type="entry name" value="CfbpA"/>
    <property type="match status" value="1"/>
</dbReference>
<keyword evidence="6" id="KW-1185">Reference proteome</keyword>
<reference evidence="6" key="1">
    <citation type="journal article" date="2014" name="Environ. Microbiol.">
        <title>Comparative genomics of the marine bacterial genus Glaciecola reveals the high degree of genomic diversity and genomic characteristic for cold adaptation.</title>
        <authorList>
            <person name="Qin Q.L."/>
            <person name="Xie B.B."/>
            <person name="Yu Y."/>
            <person name="Shu Y.L."/>
            <person name="Rong J.C."/>
            <person name="Zhang Y.J."/>
            <person name="Zhao D.L."/>
            <person name="Chen X.L."/>
            <person name="Zhang X.Y."/>
            <person name="Chen B."/>
            <person name="Zhou B.C."/>
            <person name="Zhang Y.Z."/>
        </authorList>
    </citation>
    <scope>NUCLEOTIDE SEQUENCE [LARGE SCALE GENOMIC DNA]</scope>
    <source>
        <strain evidence="6">LMG 21857</strain>
    </source>
</reference>
<feature type="signal peptide" evidence="4">
    <location>
        <begin position="1"/>
        <end position="22"/>
    </location>
</feature>
<evidence type="ECO:0000256" key="2">
    <source>
        <dbReference type="ARBA" id="ARBA00022729"/>
    </source>
</evidence>
<dbReference type="Gene3D" id="3.40.190.10">
    <property type="entry name" value="Periplasmic binding protein-like II"/>
    <property type="match status" value="2"/>
</dbReference>
<dbReference type="PANTHER" id="PTHR30006">
    <property type="entry name" value="THIAMINE-BINDING PERIPLASMIC PROTEIN-RELATED"/>
    <property type="match status" value="1"/>
</dbReference>
<protein>
    <submittedName>
        <fullName evidence="5">Iron deficiency-induced protein A</fullName>
    </submittedName>
</protein>
<organism evidence="5 6">
    <name type="scientific">Paraglaciecola polaris LMG 21857</name>
    <dbReference type="NCBI Taxonomy" id="1129793"/>
    <lineage>
        <taxon>Bacteria</taxon>
        <taxon>Pseudomonadati</taxon>
        <taxon>Pseudomonadota</taxon>
        <taxon>Gammaproteobacteria</taxon>
        <taxon>Alteromonadales</taxon>
        <taxon>Alteromonadaceae</taxon>
        <taxon>Paraglaciecola</taxon>
    </lineage>
</organism>
<comment type="similarity">
    <text evidence="1">Belongs to the bacterial solute-binding protein 1 family.</text>
</comment>
<evidence type="ECO:0000256" key="1">
    <source>
        <dbReference type="ARBA" id="ARBA00008520"/>
    </source>
</evidence>
<proteinExistence type="inferred from homology"/>
<dbReference type="SUPFAM" id="SSF53850">
    <property type="entry name" value="Periplasmic binding protein-like II"/>
    <property type="match status" value="1"/>
</dbReference>
<sequence length="338" mass="37505">MKRFFKLVALVSCVSVASFANAQELNVYSARKEALIKPLLDKFSASTGISVNLVTGNADALITRLKSEGKYSPADILITTDVGRLYRAKEQGLTQTIDTTSFNNLISQNYIDPQGHWIGFTLRARPLMVAPERVDKTQLTRMEDLTDPQWRGRICVRSSSNIYNQSMVAAMIEQLGEDKTQTWLNDFVKNFARTPKGGDRDQIKAVVAGQCDIAIANTYYLAGMASDDDEAIRETASKVEVIWPNQQDRGAHVNISGAAIAKYAPNAASAQKLVNFMLQEDSQVWYAKTNHEYPLRQGVAQSAVLTSFGDFKPENIDLSRVGELNRQAVILMDKAGWK</sequence>
<evidence type="ECO:0000313" key="6">
    <source>
        <dbReference type="Proteomes" id="UP000006322"/>
    </source>
</evidence>
<evidence type="ECO:0000256" key="4">
    <source>
        <dbReference type="SAM" id="SignalP"/>
    </source>
</evidence>
<dbReference type="Pfam" id="PF13343">
    <property type="entry name" value="SBP_bac_6"/>
    <property type="match status" value="1"/>
</dbReference>
<keyword evidence="3" id="KW-0479">Metal-binding</keyword>
<feature type="chain" id="PRO_5003900031" evidence="4">
    <location>
        <begin position="23"/>
        <end position="338"/>
    </location>
</feature>
<feature type="binding site" evidence="3">
    <location>
        <position position="219"/>
    </location>
    <ligand>
        <name>Fe cation</name>
        <dbReference type="ChEBI" id="CHEBI:24875"/>
    </ligand>
</feature>
<dbReference type="Proteomes" id="UP000006322">
    <property type="component" value="Unassembled WGS sequence"/>
</dbReference>
<dbReference type="OrthoDB" id="9769567at2"/>
<comment type="caution">
    <text evidence="5">The sequence shown here is derived from an EMBL/GenBank/DDBJ whole genome shotgun (WGS) entry which is preliminary data.</text>
</comment>